<gene>
    <name evidence="1" type="ORF">LRS37_14515</name>
</gene>
<proteinExistence type="predicted"/>
<accession>A0ABS8QLM4</accession>
<protein>
    <submittedName>
        <fullName evidence="1">Uncharacterized protein</fullName>
    </submittedName>
</protein>
<name>A0ABS8QLM4_9BACI</name>
<dbReference type="Proteomes" id="UP001162836">
    <property type="component" value="Unassembled WGS sequence"/>
</dbReference>
<dbReference type="RefSeq" id="WP_038535488.1">
    <property type="nucleotide sequence ID" value="NZ_JAAFZF010000036.1"/>
</dbReference>
<comment type="caution">
    <text evidence="1">The sequence shown here is derived from an EMBL/GenBank/DDBJ whole genome shotgun (WGS) entry which is preliminary data.</text>
</comment>
<dbReference type="EMBL" id="JAJODE010000052">
    <property type="protein sequence ID" value="MCD4840063.1"/>
    <property type="molecule type" value="Genomic_DNA"/>
</dbReference>
<evidence type="ECO:0000313" key="1">
    <source>
        <dbReference type="EMBL" id="MCD4840063.1"/>
    </source>
</evidence>
<reference evidence="1 2" key="1">
    <citation type="journal article" date="2023" name="Antonie Van Leeuwenhoek">
        <title>Unveiling the genomic potential of a novel thermostable glycoside hydrolases producing Neobacillus sedimentimangrovi UE25.</title>
        <authorList>
            <person name="Ejaz U."/>
            <person name="Saleem F."/>
            <person name="Rashid R."/>
            <person name="Hasan K.A."/>
            <person name="Syed M.N."/>
            <person name="Sohail M."/>
        </authorList>
    </citation>
    <scope>NUCLEOTIDE SEQUENCE [LARGE SCALE GENOMIC DNA]</scope>
    <source>
        <strain evidence="1 2">UE25</strain>
    </source>
</reference>
<keyword evidence="2" id="KW-1185">Reference proteome</keyword>
<evidence type="ECO:0000313" key="2">
    <source>
        <dbReference type="Proteomes" id="UP001162836"/>
    </source>
</evidence>
<sequence>MRRRMPFHRLFRPKRKNRGSIWASVLSIGLSALVYGLTRGKGKKTMLPSTNALKHFAPKLNREGLTNAVKNMVPPNLNINRMDNAALTEFSEELIKNAMNKKQ</sequence>
<organism evidence="1 2">
    <name type="scientific">Neobacillus sedimentimangrovi</name>
    <dbReference type="NCBI Taxonomy" id="2699460"/>
    <lineage>
        <taxon>Bacteria</taxon>
        <taxon>Bacillati</taxon>
        <taxon>Bacillota</taxon>
        <taxon>Bacilli</taxon>
        <taxon>Bacillales</taxon>
        <taxon>Bacillaceae</taxon>
        <taxon>Neobacillus</taxon>
    </lineage>
</organism>